<evidence type="ECO:0000313" key="3">
    <source>
        <dbReference type="EMBL" id="XCG65544.1"/>
    </source>
</evidence>
<dbReference type="PROSITE" id="PS50164">
    <property type="entry name" value="GIY_YIG"/>
    <property type="match status" value="1"/>
</dbReference>
<dbReference type="EMBL" id="CP159218">
    <property type="protein sequence ID" value="XCG65544.1"/>
    <property type="molecule type" value="Genomic_DNA"/>
</dbReference>
<dbReference type="PANTHER" id="PTHR34477">
    <property type="entry name" value="UPF0213 PROTEIN YHBQ"/>
    <property type="match status" value="1"/>
</dbReference>
<accession>A0AAU8DU35</accession>
<dbReference type="PANTHER" id="PTHR34477:SF1">
    <property type="entry name" value="UPF0213 PROTEIN YHBQ"/>
    <property type="match status" value="1"/>
</dbReference>
<dbReference type="SUPFAM" id="SSF82771">
    <property type="entry name" value="GIY-YIG endonuclease"/>
    <property type="match status" value="1"/>
</dbReference>
<organism evidence="3">
    <name type="scientific">Nakamurella sp. A5-74</name>
    <dbReference type="NCBI Taxonomy" id="3158264"/>
    <lineage>
        <taxon>Bacteria</taxon>
        <taxon>Bacillati</taxon>
        <taxon>Actinomycetota</taxon>
        <taxon>Actinomycetes</taxon>
        <taxon>Nakamurellales</taxon>
        <taxon>Nakamurellaceae</taxon>
        <taxon>Nakamurella</taxon>
    </lineage>
</organism>
<reference evidence="3" key="1">
    <citation type="submission" date="2024-05" db="EMBL/GenBank/DDBJ databases">
        <authorList>
            <person name="Cai S.Y."/>
            <person name="Jin L.M."/>
            <person name="Li H.R."/>
        </authorList>
    </citation>
    <scope>NUCLEOTIDE SEQUENCE</scope>
    <source>
        <strain evidence="3">A5-74</strain>
    </source>
</reference>
<evidence type="ECO:0000259" key="2">
    <source>
        <dbReference type="PROSITE" id="PS50164"/>
    </source>
</evidence>
<evidence type="ECO:0000256" key="1">
    <source>
        <dbReference type="ARBA" id="ARBA00007435"/>
    </source>
</evidence>
<dbReference type="Pfam" id="PF01541">
    <property type="entry name" value="GIY-YIG"/>
    <property type="match status" value="1"/>
</dbReference>
<gene>
    <name evidence="3" type="ORF">ABLG96_09845</name>
</gene>
<sequence>MPCVYILQCSDGSLYVGSTTSMDLRLAQHNDGTGAVYTRSRRPVTLLWREDYENVADAFAMEKRIQNWSRAKRQALINGDFDELQRLSRSTAKRRRLRDSD</sequence>
<name>A0AAU8DU35_9ACTN</name>
<dbReference type="InterPro" id="IPR050190">
    <property type="entry name" value="UPF0213_domain"/>
</dbReference>
<comment type="similarity">
    <text evidence="1">Belongs to the UPF0213 family.</text>
</comment>
<protein>
    <submittedName>
        <fullName evidence="3">GIY-YIG nuclease family protein</fullName>
    </submittedName>
</protein>
<dbReference type="CDD" id="cd10456">
    <property type="entry name" value="GIY-YIG_UPF0213"/>
    <property type="match status" value="1"/>
</dbReference>
<dbReference type="Gene3D" id="3.40.1440.10">
    <property type="entry name" value="GIY-YIG endonuclease"/>
    <property type="match status" value="1"/>
</dbReference>
<proteinExistence type="inferred from homology"/>
<dbReference type="AlphaFoldDB" id="A0AAU8DU35"/>
<dbReference type="InterPro" id="IPR035901">
    <property type="entry name" value="GIY-YIG_endonuc_sf"/>
</dbReference>
<dbReference type="RefSeq" id="WP_353651149.1">
    <property type="nucleotide sequence ID" value="NZ_CP159218.1"/>
</dbReference>
<feature type="domain" description="GIY-YIG" evidence="2">
    <location>
        <begin position="1"/>
        <end position="75"/>
    </location>
</feature>
<dbReference type="InterPro" id="IPR000305">
    <property type="entry name" value="GIY-YIG_endonuc"/>
</dbReference>